<organism evidence="2">
    <name type="scientific">Flexilinea flocculi</name>
    <dbReference type="NCBI Taxonomy" id="1678840"/>
    <lineage>
        <taxon>Bacteria</taxon>
        <taxon>Bacillati</taxon>
        <taxon>Chloroflexota</taxon>
        <taxon>Anaerolineae</taxon>
        <taxon>Anaerolineales</taxon>
        <taxon>Anaerolineaceae</taxon>
        <taxon>Flexilinea</taxon>
    </lineage>
</organism>
<evidence type="ECO:0000256" key="1">
    <source>
        <dbReference type="SAM" id="SignalP"/>
    </source>
</evidence>
<evidence type="ECO:0000313" key="2">
    <source>
        <dbReference type="EMBL" id="GAP39746.1"/>
    </source>
</evidence>
<protein>
    <recommendedName>
        <fullName evidence="4">DUF4352 domain-containing protein</fullName>
    </recommendedName>
</protein>
<dbReference type="OrthoDB" id="9836956at2"/>
<feature type="signal peptide" evidence="1">
    <location>
        <begin position="1"/>
        <end position="22"/>
    </location>
</feature>
<dbReference type="RefSeq" id="WP_062278439.1">
    <property type="nucleotide sequence ID" value="NZ_DF968180.1"/>
</dbReference>
<accession>A0A0K8PAS5</accession>
<sequence>MKKNIFFIGVIITALTVAMALAATPKPQLTMDEQNLIVDSVIQTINPQGMMDSIVATVEARVLSQLGNPSNAAASSPIPPTTAPTATVASATAIASPTVAAPTKTAIKTGETNPDGSYKGVHAKFVNSYAYTVGGDQGELKTFETEYTPNVLFNIDVVFENDGDTVWPALIEMRNVATSGTYTGHSPNVIVDTTYEPVVPGGKRAFSIAAHGSEDLGYHTFYFQLYDGVSGSLIGGGSGSFSYLAK</sequence>
<name>A0A0K8PAS5_9CHLR</name>
<evidence type="ECO:0000313" key="3">
    <source>
        <dbReference type="Proteomes" id="UP000053370"/>
    </source>
</evidence>
<dbReference type="Proteomes" id="UP000053370">
    <property type="component" value="Unassembled WGS sequence"/>
</dbReference>
<keyword evidence="1" id="KW-0732">Signal</keyword>
<keyword evidence="3" id="KW-1185">Reference proteome</keyword>
<dbReference type="AlphaFoldDB" id="A0A0K8PAS5"/>
<feature type="chain" id="PRO_5005513915" description="DUF4352 domain-containing protein" evidence="1">
    <location>
        <begin position="23"/>
        <end position="246"/>
    </location>
</feature>
<proteinExistence type="predicted"/>
<dbReference type="EMBL" id="DF968180">
    <property type="protein sequence ID" value="GAP39746.1"/>
    <property type="molecule type" value="Genomic_DNA"/>
</dbReference>
<gene>
    <name evidence="2" type="ORF">ATC1_12281</name>
</gene>
<evidence type="ECO:0008006" key="4">
    <source>
        <dbReference type="Google" id="ProtNLM"/>
    </source>
</evidence>
<dbReference type="STRING" id="1678840.ATC1_12281"/>
<reference evidence="2" key="1">
    <citation type="journal article" date="2015" name="Genome Announc.">
        <title>Draft Genome Sequence of Anaerolineae Strain TC1, a Novel Isolate from a Methanogenic Wastewater Treatment System.</title>
        <authorList>
            <person name="Matsuura N."/>
            <person name="Tourlousse D.M."/>
            <person name="Sun L."/>
            <person name="Toyonaga M."/>
            <person name="Kuroda K."/>
            <person name="Ohashi A."/>
            <person name="Cruz R."/>
            <person name="Yamaguchi T."/>
            <person name="Sekiguchi Y."/>
        </authorList>
    </citation>
    <scope>NUCLEOTIDE SEQUENCE [LARGE SCALE GENOMIC DNA]</scope>
    <source>
        <strain evidence="2">TC1</strain>
    </source>
</reference>